<proteinExistence type="predicted"/>
<dbReference type="EMBL" id="PQXL01000133">
    <property type="protein sequence ID" value="THV50865.1"/>
    <property type="molecule type" value="Genomic_DNA"/>
</dbReference>
<evidence type="ECO:0000313" key="2">
    <source>
        <dbReference type="EMBL" id="THV50865.1"/>
    </source>
</evidence>
<keyword evidence="3" id="KW-1185">Reference proteome</keyword>
<dbReference type="Proteomes" id="UP000308671">
    <property type="component" value="Unassembled WGS sequence"/>
</dbReference>
<evidence type="ECO:0000256" key="1">
    <source>
        <dbReference type="SAM" id="MobiDB-lite"/>
    </source>
</evidence>
<gene>
    <name evidence="2" type="ORF">BGAL_0133g00230</name>
</gene>
<evidence type="ECO:0000313" key="3">
    <source>
        <dbReference type="Proteomes" id="UP000308671"/>
    </source>
</evidence>
<name>A0A4S8R410_9HELO</name>
<accession>A0A4S8R410</accession>
<dbReference type="OrthoDB" id="3543629at2759"/>
<feature type="region of interest" description="Disordered" evidence="1">
    <location>
        <begin position="406"/>
        <end position="425"/>
    </location>
</feature>
<sequence length="425" mass="49675">MADVHFRFHDFDRRHELEVRVQGDMNAGATRIDNAELRAEVRRVRAELRYQEGRTIRLGSEVRGMRGEIRDVREDLRMTRRELWGTRAELSRLRNEDMQYRGDLRSLRQDLLDLEGEIVGLRSEMRNGIRGMREMREEVFNFMDEGERGQGERLRDATMAIEGLRREVMEELIRRDANNVQMELRLMEGLARRDADSIQMEVRIMEGLERRDEYNIRMERRLMEEVQDLKTRNAERSEREDDLINDVDNLRSRNLENEQAMIGEIESLGNRIDALALENGGLMERVTWLETPGPEIEEDIEPVDDQVVNDMAEERPNKGSRKKRHRGRCKWPRLHAGSKEHSTGKERALWILKCTVTSFQSCHWTVEGLESQSSNETTLDPYYNMQGLLNFSELSIDQKSLTVQESSVIPRSSVSTTSTTSTMLT</sequence>
<feature type="compositionally biased region" description="Low complexity" evidence="1">
    <location>
        <begin position="412"/>
        <end position="425"/>
    </location>
</feature>
<protein>
    <submittedName>
        <fullName evidence="2">Uncharacterized protein</fullName>
    </submittedName>
</protein>
<dbReference type="AlphaFoldDB" id="A0A4S8R410"/>
<reference evidence="2 3" key="1">
    <citation type="submission" date="2017-12" db="EMBL/GenBank/DDBJ databases">
        <title>Comparative genomics of Botrytis spp.</title>
        <authorList>
            <person name="Valero-Jimenez C.A."/>
            <person name="Tapia P."/>
            <person name="Veloso J."/>
            <person name="Silva-Moreno E."/>
            <person name="Staats M."/>
            <person name="Valdes J.H."/>
            <person name="Van Kan J.A.L."/>
        </authorList>
    </citation>
    <scope>NUCLEOTIDE SEQUENCE [LARGE SCALE GENOMIC DNA]</scope>
    <source>
        <strain evidence="2 3">MUCL435</strain>
    </source>
</reference>
<comment type="caution">
    <text evidence="2">The sequence shown here is derived from an EMBL/GenBank/DDBJ whole genome shotgun (WGS) entry which is preliminary data.</text>
</comment>
<organism evidence="2 3">
    <name type="scientific">Botrytis galanthina</name>
    <dbReference type="NCBI Taxonomy" id="278940"/>
    <lineage>
        <taxon>Eukaryota</taxon>
        <taxon>Fungi</taxon>
        <taxon>Dikarya</taxon>
        <taxon>Ascomycota</taxon>
        <taxon>Pezizomycotina</taxon>
        <taxon>Leotiomycetes</taxon>
        <taxon>Helotiales</taxon>
        <taxon>Sclerotiniaceae</taxon>
        <taxon>Botrytis</taxon>
    </lineage>
</organism>